<accession>A0ABV8RQ15</accession>
<keyword evidence="4" id="KW-1185">Reference proteome</keyword>
<dbReference type="Gene3D" id="1.10.150.20">
    <property type="entry name" value="5' to 3' exonuclease, C-terminal subdomain"/>
    <property type="match status" value="1"/>
</dbReference>
<feature type="region of interest" description="Disordered" evidence="1">
    <location>
        <begin position="101"/>
        <end position="123"/>
    </location>
</feature>
<dbReference type="RefSeq" id="WP_379537810.1">
    <property type="nucleotide sequence ID" value="NZ_JBHSDR010000003.1"/>
</dbReference>
<proteinExistence type="predicted"/>
<evidence type="ECO:0000313" key="4">
    <source>
        <dbReference type="Proteomes" id="UP001595828"/>
    </source>
</evidence>
<evidence type="ECO:0008006" key="5">
    <source>
        <dbReference type="Google" id="ProtNLM"/>
    </source>
</evidence>
<sequence length="201" mass="20950">MLELIEANWIAFVIVLLLGVAVAWWVWGRRPAERVRAHTPDVLTPGAAPAQRNNELLEMPPASASPDTVLAPASAPAMAGIEQVIAAAAAQEVNDASAASAPAAADAPVPPANRPGIAPASGAPDDLTRIKGVGPKLNALLGELGVTRFDQIAGWKDADVAIVDPYLGAFKGRIVRDNWVDQCGYLARGDTAGFESKYGKL</sequence>
<reference evidence="4" key="1">
    <citation type="journal article" date="2019" name="Int. J. Syst. Evol. Microbiol.">
        <title>The Global Catalogue of Microorganisms (GCM) 10K type strain sequencing project: providing services to taxonomists for standard genome sequencing and annotation.</title>
        <authorList>
            <consortium name="The Broad Institute Genomics Platform"/>
            <consortium name="The Broad Institute Genome Sequencing Center for Infectious Disease"/>
            <person name="Wu L."/>
            <person name="Ma J."/>
        </authorList>
    </citation>
    <scope>NUCLEOTIDE SEQUENCE [LARGE SCALE GENOMIC DNA]</scope>
    <source>
        <strain evidence="4">CGMCC 1.12989</strain>
    </source>
</reference>
<comment type="caution">
    <text evidence="3">The sequence shown here is derived from an EMBL/GenBank/DDBJ whole genome shotgun (WGS) entry which is preliminary data.</text>
</comment>
<organism evidence="3 4">
    <name type="scientific">Novosphingobium tardum</name>
    <dbReference type="NCBI Taxonomy" id="1538021"/>
    <lineage>
        <taxon>Bacteria</taxon>
        <taxon>Pseudomonadati</taxon>
        <taxon>Pseudomonadota</taxon>
        <taxon>Alphaproteobacteria</taxon>
        <taxon>Sphingomonadales</taxon>
        <taxon>Sphingomonadaceae</taxon>
        <taxon>Novosphingobium</taxon>
    </lineage>
</organism>
<protein>
    <recommendedName>
        <fullName evidence="5">Flap endonuclease-1-like 5' DNA nuclease</fullName>
    </recommendedName>
</protein>
<gene>
    <name evidence="3" type="ORF">ACFO0A_04705</name>
</gene>
<keyword evidence="2" id="KW-1133">Transmembrane helix</keyword>
<name>A0ABV8RQ15_9SPHN</name>
<dbReference type="Proteomes" id="UP001595828">
    <property type="component" value="Unassembled WGS sequence"/>
</dbReference>
<evidence type="ECO:0000256" key="1">
    <source>
        <dbReference type="SAM" id="MobiDB-lite"/>
    </source>
</evidence>
<dbReference type="EMBL" id="JBHSDR010000003">
    <property type="protein sequence ID" value="MFC4294356.1"/>
    <property type="molecule type" value="Genomic_DNA"/>
</dbReference>
<evidence type="ECO:0000313" key="3">
    <source>
        <dbReference type="EMBL" id="MFC4294356.1"/>
    </source>
</evidence>
<feature type="transmembrane region" description="Helical" evidence="2">
    <location>
        <begin position="6"/>
        <end position="27"/>
    </location>
</feature>
<keyword evidence="2" id="KW-0472">Membrane</keyword>
<keyword evidence="2" id="KW-0812">Transmembrane</keyword>
<evidence type="ECO:0000256" key="2">
    <source>
        <dbReference type="SAM" id="Phobius"/>
    </source>
</evidence>